<evidence type="ECO:0000313" key="4">
    <source>
        <dbReference type="Proteomes" id="UP000054639"/>
    </source>
</evidence>
<proteinExistence type="predicted"/>
<organism evidence="3 5">
    <name type="scientific">Legionella quateirensis</name>
    <dbReference type="NCBI Taxonomy" id="45072"/>
    <lineage>
        <taxon>Bacteria</taxon>
        <taxon>Pseudomonadati</taxon>
        <taxon>Pseudomonadota</taxon>
        <taxon>Gammaproteobacteria</taxon>
        <taxon>Legionellales</taxon>
        <taxon>Legionellaceae</taxon>
        <taxon>Legionella</taxon>
    </lineage>
</organism>
<keyword evidence="1" id="KW-0812">Transmembrane</keyword>
<feature type="transmembrane region" description="Helical" evidence="1">
    <location>
        <begin position="12"/>
        <end position="37"/>
    </location>
</feature>
<dbReference type="AlphaFoldDB" id="A0A378KW60"/>
<evidence type="ECO:0000313" key="3">
    <source>
        <dbReference type="EMBL" id="STY17747.1"/>
    </source>
</evidence>
<keyword evidence="4" id="KW-1185">Reference proteome</keyword>
<dbReference type="EMBL" id="LNYR01000012">
    <property type="protein sequence ID" value="KTD51007.1"/>
    <property type="molecule type" value="Genomic_DNA"/>
</dbReference>
<name>A0A378KW60_9GAMM</name>
<reference evidence="2 4" key="1">
    <citation type="submission" date="2015-11" db="EMBL/GenBank/DDBJ databases">
        <title>Genomic analysis of 38 Legionella species identifies large and diverse effector repertoires.</title>
        <authorList>
            <person name="Burstein D."/>
            <person name="Amaro F."/>
            <person name="Zusman T."/>
            <person name="Lifshitz Z."/>
            <person name="Cohen O."/>
            <person name="Gilbert J.A."/>
            <person name="Pupko T."/>
            <person name="Shuman H.A."/>
            <person name="Segal G."/>
        </authorList>
    </citation>
    <scope>NUCLEOTIDE SEQUENCE [LARGE SCALE GENOMIC DNA]</scope>
    <source>
        <strain evidence="2 4">ATCC 49507</strain>
    </source>
</reference>
<accession>A0A378KW60</accession>
<reference evidence="3 5" key="2">
    <citation type="submission" date="2018-06" db="EMBL/GenBank/DDBJ databases">
        <authorList>
            <consortium name="Pathogen Informatics"/>
            <person name="Doyle S."/>
        </authorList>
    </citation>
    <scope>NUCLEOTIDE SEQUENCE [LARGE SCALE GENOMIC DNA]</scope>
    <source>
        <strain evidence="3 5">NCTC12376</strain>
    </source>
</reference>
<evidence type="ECO:0000313" key="5">
    <source>
        <dbReference type="Proteomes" id="UP000254230"/>
    </source>
</evidence>
<evidence type="ECO:0000256" key="1">
    <source>
        <dbReference type="SAM" id="Phobius"/>
    </source>
</evidence>
<sequence length="312" mass="36074">MQNRLYAHQDRMAYFFTKICVITYTSLIMVSEIMWYIKFLEQLATTICASDASAAVVFINQLMTLVKKEIFGDEDLEPLFVLGLIKDLFKYSKNTKDKDITLAEFAQKCMGLVILHAKSSDDESIYCIDFIDILKDKTIFNALNINKDLAVLRQECLDGKRKSESILPSSELKTVNDYIANRVQLTTYTQNYMLKLFERKSFNDLKYVVKVDLGYSVHVLTVLLNQQKNPYPVLKSLHSFLLPLKDKDKRFDLLIRSVEKEINTMEQSEKSSIRCTLSRVFNQSAVTKRSRSFNSESDNKENHCLKSINVNN</sequence>
<keyword evidence="1" id="KW-0472">Membrane</keyword>
<dbReference type="STRING" id="45072.Lqua_1234"/>
<dbReference type="Proteomes" id="UP000054639">
    <property type="component" value="Unassembled WGS sequence"/>
</dbReference>
<gene>
    <name evidence="2" type="ORF">Lqua_1234</name>
    <name evidence="3" type="ORF">NCTC12376_01562</name>
</gene>
<dbReference type="EMBL" id="UGOW01000001">
    <property type="protein sequence ID" value="STY17747.1"/>
    <property type="molecule type" value="Genomic_DNA"/>
</dbReference>
<evidence type="ECO:0000313" key="2">
    <source>
        <dbReference type="EMBL" id="KTD51007.1"/>
    </source>
</evidence>
<protein>
    <submittedName>
        <fullName evidence="3">DNA repair protein</fullName>
    </submittedName>
</protein>
<keyword evidence="1" id="KW-1133">Transmembrane helix</keyword>
<dbReference type="Proteomes" id="UP000254230">
    <property type="component" value="Unassembled WGS sequence"/>
</dbReference>